<gene>
    <name evidence="2" type="primary">RvY_17679-1</name>
    <name evidence="2" type="synonym">RvY_17679.1</name>
    <name evidence="2" type="ORF">RvY_17679</name>
</gene>
<evidence type="ECO:0000313" key="3">
    <source>
        <dbReference type="Proteomes" id="UP000186922"/>
    </source>
</evidence>
<feature type="region of interest" description="Disordered" evidence="1">
    <location>
        <begin position="366"/>
        <end position="388"/>
    </location>
</feature>
<keyword evidence="3" id="KW-1185">Reference proteome</keyword>
<proteinExistence type="predicted"/>
<evidence type="ECO:0000313" key="2">
    <source>
        <dbReference type="EMBL" id="GAV07899.1"/>
    </source>
</evidence>
<dbReference type="AlphaFoldDB" id="A0A1D1W9U8"/>
<reference evidence="2 3" key="1">
    <citation type="journal article" date="2016" name="Nat. Commun.">
        <title>Extremotolerant tardigrade genome and improved radiotolerance of human cultured cells by tardigrade-unique protein.</title>
        <authorList>
            <person name="Hashimoto T."/>
            <person name="Horikawa D.D."/>
            <person name="Saito Y."/>
            <person name="Kuwahara H."/>
            <person name="Kozuka-Hata H."/>
            <person name="Shin-I T."/>
            <person name="Minakuchi Y."/>
            <person name="Ohishi K."/>
            <person name="Motoyama A."/>
            <person name="Aizu T."/>
            <person name="Enomoto A."/>
            <person name="Kondo K."/>
            <person name="Tanaka S."/>
            <person name="Hara Y."/>
            <person name="Koshikawa S."/>
            <person name="Sagara H."/>
            <person name="Miura T."/>
            <person name="Yokobori S."/>
            <person name="Miyagawa K."/>
            <person name="Suzuki Y."/>
            <person name="Kubo T."/>
            <person name="Oyama M."/>
            <person name="Kohara Y."/>
            <person name="Fujiyama A."/>
            <person name="Arakawa K."/>
            <person name="Katayama T."/>
            <person name="Toyoda A."/>
            <person name="Kunieda T."/>
        </authorList>
    </citation>
    <scope>NUCLEOTIDE SEQUENCE [LARGE SCALE GENOMIC DNA]</scope>
    <source>
        <strain evidence="2 3">YOKOZUNA-1</strain>
    </source>
</reference>
<organism evidence="2 3">
    <name type="scientific">Ramazzottius varieornatus</name>
    <name type="common">Water bear</name>
    <name type="synonym">Tardigrade</name>
    <dbReference type="NCBI Taxonomy" id="947166"/>
    <lineage>
        <taxon>Eukaryota</taxon>
        <taxon>Metazoa</taxon>
        <taxon>Ecdysozoa</taxon>
        <taxon>Tardigrada</taxon>
        <taxon>Eutardigrada</taxon>
        <taxon>Parachela</taxon>
        <taxon>Hypsibioidea</taxon>
        <taxon>Ramazzottiidae</taxon>
        <taxon>Ramazzottius</taxon>
    </lineage>
</organism>
<sequence length="467" mass="54458">MRASGAEIFKDEYRAFVHREKSEQKKSRIQTEANLDTKASLKLESVLPSEYGGDLFAYLNDPEEELEFITSQSSEGHSLHESYRQRIVESGDQMNSKYADILFAITHLQQRFESGAARMIENYATCGKMLVEGVLVQKYRHLENVKEEVEGPDKHALREYCRILDDVTHDMVKLLMQLQLKLENLAGSDVERIKYRLLRESTWMKKEVDVLLEFERQVGEMMQASLESSDRGTRPLTEEEIGNLLSKLSLHEEDETVREDEWMDRLREIPMVDILDQRVSLKQEKLSSLAIIFQENLESKLRKQTDLLEDRQETIYHERLQEILDFIEQHKAEAFLTRKRALMRHGRQDFEEDYIQPEVQNIINRKTKPGTKGTQGSVSPGRPVQHSGLPKKVEFESDEPLADYIVMKDIKDIVDQISDIPQAERKRLFETRIVEVDDIADHIHVKDELDQEIFAKNLAQREKNNAK</sequence>
<accession>A0A1D1W9U8</accession>
<dbReference type="EMBL" id="BDGG01000016">
    <property type="protein sequence ID" value="GAV07899.1"/>
    <property type="molecule type" value="Genomic_DNA"/>
</dbReference>
<evidence type="ECO:0000256" key="1">
    <source>
        <dbReference type="SAM" id="MobiDB-lite"/>
    </source>
</evidence>
<protein>
    <submittedName>
        <fullName evidence="2">Uncharacterized protein</fullName>
    </submittedName>
</protein>
<dbReference type="OrthoDB" id="27917at2759"/>
<name>A0A1D1W9U8_RAMVA</name>
<comment type="caution">
    <text evidence="2">The sequence shown here is derived from an EMBL/GenBank/DDBJ whole genome shotgun (WGS) entry which is preliminary data.</text>
</comment>
<dbReference type="Proteomes" id="UP000186922">
    <property type="component" value="Unassembled WGS sequence"/>
</dbReference>